<protein>
    <submittedName>
        <fullName evidence="2">Putative antibiotic biosynthesis monooxygenase</fullName>
    </submittedName>
</protein>
<evidence type="ECO:0000313" key="2">
    <source>
        <dbReference type="EMBL" id="AFU57766.1"/>
    </source>
</evidence>
<keyword evidence="2" id="KW-0503">Monooxygenase</keyword>
<dbReference type="OrthoDB" id="10504at2157"/>
<dbReference type="GO" id="GO:0004497">
    <property type="term" value="F:monooxygenase activity"/>
    <property type="evidence" value="ECO:0007669"/>
    <property type="project" value="UniProtKB-KW"/>
</dbReference>
<evidence type="ECO:0000259" key="1">
    <source>
        <dbReference type="Pfam" id="PF03992"/>
    </source>
</evidence>
<dbReference type="InParanoid" id="K0I910"/>
<reference evidence="2 3" key="1">
    <citation type="journal article" date="2012" name="Environ. Microbiol.">
        <title>The genome of the ammonia-oxidizing Candidatus Nitrososphaera gargensis: insights into metabolic versatility and environmental adaptations.</title>
        <authorList>
            <person name="Spang A."/>
            <person name="Poehlein A."/>
            <person name="Offre P."/>
            <person name="Zumbragel S."/>
            <person name="Haider S."/>
            <person name="Rychlik N."/>
            <person name="Nowka B."/>
            <person name="Schmeisser C."/>
            <person name="Lebedeva E.V."/>
            <person name="Rattei T."/>
            <person name="Bohm C."/>
            <person name="Schmid M."/>
            <person name="Galushko A."/>
            <person name="Hatzenpichler R."/>
            <person name="Weinmaier T."/>
            <person name="Daniel R."/>
            <person name="Schleper C."/>
            <person name="Spieck E."/>
            <person name="Streit W."/>
            <person name="Wagner M."/>
        </authorList>
    </citation>
    <scope>NUCLEOTIDE SEQUENCE [LARGE SCALE GENOMIC DNA]</scope>
    <source>
        <strain evidence="3">Ga9.2</strain>
    </source>
</reference>
<feature type="domain" description="ABM" evidence="1">
    <location>
        <begin position="9"/>
        <end position="71"/>
    </location>
</feature>
<sequence length="87" mass="9992">MKQDQIHFRAEFTIEDGKIEEYKELVQDMSRLVKANEPDTIGYQFYLNRDETKCIVHETYANSEAVLAHNTGIASQTILPKIFSVLG</sequence>
<dbReference type="BioCyc" id="CNIT1237085:G1324-822-MONOMER"/>
<keyword evidence="2" id="KW-0560">Oxidoreductase</keyword>
<dbReference type="InterPro" id="IPR007138">
    <property type="entry name" value="ABM_dom"/>
</dbReference>
<evidence type="ECO:0000313" key="3">
    <source>
        <dbReference type="Proteomes" id="UP000008037"/>
    </source>
</evidence>
<dbReference type="GeneID" id="96991273"/>
<dbReference type="Pfam" id="PF03992">
    <property type="entry name" value="ABM"/>
    <property type="match status" value="1"/>
</dbReference>
<gene>
    <name evidence="2" type="ordered locus">Ngar_c08240</name>
</gene>
<dbReference type="STRING" id="1237085.Ngar_c08240"/>
<dbReference type="Proteomes" id="UP000008037">
    <property type="component" value="Chromosome"/>
</dbReference>
<dbReference type="InterPro" id="IPR011008">
    <property type="entry name" value="Dimeric_a/b-barrel"/>
</dbReference>
<dbReference type="HOGENOM" id="CLU_2476117_0_0_2"/>
<dbReference type="Gene3D" id="3.30.70.100">
    <property type="match status" value="1"/>
</dbReference>
<name>K0I910_NITGG</name>
<dbReference type="SUPFAM" id="SSF54909">
    <property type="entry name" value="Dimeric alpha+beta barrel"/>
    <property type="match status" value="1"/>
</dbReference>
<dbReference type="AlphaFoldDB" id="K0I910"/>
<dbReference type="EMBL" id="CP002408">
    <property type="protein sequence ID" value="AFU57766.1"/>
    <property type="molecule type" value="Genomic_DNA"/>
</dbReference>
<organism evidence="2 3">
    <name type="scientific">Nitrososphaera gargensis (strain Ga9.2)</name>
    <dbReference type="NCBI Taxonomy" id="1237085"/>
    <lineage>
        <taxon>Archaea</taxon>
        <taxon>Nitrososphaerota</taxon>
        <taxon>Nitrososphaeria</taxon>
        <taxon>Nitrososphaerales</taxon>
        <taxon>Nitrososphaeraceae</taxon>
        <taxon>Nitrososphaera</taxon>
    </lineage>
</organism>
<accession>K0I910</accession>
<keyword evidence="3" id="KW-1185">Reference proteome</keyword>
<dbReference type="RefSeq" id="WP_015018311.1">
    <property type="nucleotide sequence ID" value="NC_018719.1"/>
</dbReference>
<dbReference type="KEGG" id="nga:Ngar_c08240"/>
<proteinExistence type="predicted"/>